<dbReference type="Pfam" id="PF00096">
    <property type="entry name" value="zf-C2H2"/>
    <property type="match status" value="1"/>
</dbReference>
<evidence type="ECO:0000256" key="12">
    <source>
        <dbReference type="ARBA" id="ARBA00022801"/>
    </source>
</evidence>
<evidence type="ECO:0000256" key="1">
    <source>
        <dbReference type="ARBA" id="ARBA00000707"/>
    </source>
</evidence>
<dbReference type="SUPFAM" id="SSF57667">
    <property type="entry name" value="beta-beta-alpha zinc fingers"/>
    <property type="match status" value="1"/>
</dbReference>
<feature type="domain" description="C2H2-type" evidence="20">
    <location>
        <begin position="130"/>
        <end position="152"/>
    </location>
</feature>
<dbReference type="Gene3D" id="3.90.70.130">
    <property type="match status" value="1"/>
</dbReference>
<dbReference type="InterPro" id="IPR012462">
    <property type="entry name" value="UFSP1/2_DUB_cat"/>
</dbReference>
<organism evidence="21 22">
    <name type="scientific">Gouania willdenowi</name>
    <name type="common">Blunt-snouted clingfish</name>
    <name type="synonym">Lepadogaster willdenowi</name>
    <dbReference type="NCBI Taxonomy" id="441366"/>
    <lineage>
        <taxon>Eukaryota</taxon>
        <taxon>Metazoa</taxon>
        <taxon>Chordata</taxon>
        <taxon>Craniata</taxon>
        <taxon>Vertebrata</taxon>
        <taxon>Euteleostomi</taxon>
        <taxon>Actinopterygii</taxon>
        <taxon>Neopterygii</taxon>
        <taxon>Teleostei</taxon>
        <taxon>Neoteleostei</taxon>
        <taxon>Acanthomorphata</taxon>
        <taxon>Ovalentaria</taxon>
        <taxon>Blenniimorphae</taxon>
        <taxon>Blenniiformes</taxon>
        <taxon>Gobiesocoidei</taxon>
        <taxon>Gobiesocidae</taxon>
        <taxon>Gobiesocinae</taxon>
        <taxon>Gouania</taxon>
    </lineage>
</organism>
<dbReference type="Pfam" id="PF07910">
    <property type="entry name" value="Peptidase_C78"/>
    <property type="match status" value="1"/>
</dbReference>
<keyword evidence="22" id="KW-1185">Reference proteome</keyword>
<dbReference type="PANTHER" id="PTHR24403:SF82">
    <property type="entry name" value="ZINC FINGER-CONTAINING UBIQUITIN PEPTIDASE 1"/>
    <property type="match status" value="1"/>
</dbReference>
<protein>
    <recommendedName>
        <fullName evidence="7">Zinc finger-containing ubiquitin peptidase 1</fullName>
        <ecNumber evidence="6">3.4.19.12</ecNumber>
    </recommendedName>
    <alternativeName>
        <fullName evidence="17">Lys-63-specific deubiquitinase ZUFSP</fullName>
    </alternativeName>
    <alternativeName>
        <fullName evidence="16">Zinc finger with UFM1-specific peptidase domain protein</fullName>
    </alternativeName>
</protein>
<evidence type="ECO:0000256" key="5">
    <source>
        <dbReference type="ARBA" id="ARBA00011274"/>
    </source>
</evidence>
<dbReference type="InterPro" id="IPR036236">
    <property type="entry name" value="Znf_C2H2_sf"/>
</dbReference>
<keyword evidence="13" id="KW-0862">Zinc</keyword>
<dbReference type="GO" id="GO:0004843">
    <property type="term" value="F:cysteine-type deubiquitinase activity"/>
    <property type="evidence" value="ECO:0007669"/>
    <property type="project" value="UniProtKB-EC"/>
</dbReference>
<evidence type="ECO:0000256" key="2">
    <source>
        <dbReference type="ARBA" id="ARBA00004123"/>
    </source>
</evidence>
<dbReference type="AlphaFoldDB" id="A0A8C5GIN7"/>
<name>A0A8C5GIN7_GOUWI</name>
<evidence type="ECO:0000256" key="13">
    <source>
        <dbReference type="ARBA" id="ARBA00022833"/>
    </source>
</evidence>
<dbReference type="PANTHER" id="PTHR24403">
    <property type="entry name" value="ZINC FINGER PROTEIN"/>
    <property type="match status" value="1"/>
</dbReference>
<evidence type="ECO:0000256" key="3">
    <source>
        <dbReference type="ARBA" id="ARBA00004496"/>
    </source>
</evidence>
<evidence type="ECO:0000256" key="10">
    <source>
        <dbReference type="ARBA" id="ARBA00022737"/>
    </source>
</evidence>
<keyword evidence="10" id="KW-0677">Repeat</keyword>
<dbReference type="GO" id="GO:0008270">
    <property type="term" value="F:zinc ion binding"/>
    <property type="evidence" value="ECO:0007669"/>
    <property type="project" value="UniProtKB-KW"/>
</dbReference>
<dbReference type="InterPro" id="IPR050688">
    <property type="entry name" value="Zinc_finger/UBP_domain"/>
</dbReference>
<keyword evidence="14" id="KW-0007">Acetylation</keyword>
<dbReference type="PROSITE" id="PS50157">
    <property type="entry name" value="ZINC_FINGER_C2H2_2"/>
    <property type="match status" value="1"/>
</dbReference>
<dbReference type="GO" id="GO:0005634">
    <property type="term" value="C:nucleus"/>
    <property type="evidence" value="ECO:0007669"/>
    <property type="project" value="UniProtKB-SubCell"/>
</dbReference>
<evidence type="ECO:0000256" key="16">
    <source>
        <dbReference type="ARBA" id="ARBA00029662"/>
    </source>
</evidence>
<evidence type="ECO:0000256" key="18">
    <source>
        <dbReference type="ARBA" id="ARBA00045669"/>
    </source>
</evidence>
<evidence type="ECO:0000256" key="6">
    <source>
        <dbReference type="ARBA" id="ARBA00012759"/>
    </source>
</evidence>
<keyword evidence="15" id="KW-0539">Nucleus</keyword>
<comment type="similarity">
    <text evidence="4">Belongs to the peptidase C78 family. ZUFSP subfamily.</text>
</comment>
<dbReference type="Ensembl" id="ENSGWIT00000033434.1">
    <property type="protein sequence ID" value="ENSGWIP00000030683.1"/>
    <property type="gene ID" value="ENSGWIG00000015938.1"/>
</dbReference>
<evidence type="ECO:0000256" key="14">
    <source>
        <dbReference type="ARBA" id="ARBA00022990"/>
    </source>
</evidence>
<keyword evidence="11 19" id="KW-0863">Zinc-finger</keyword>
<evidence type="ECO:0000256" key="9">
    <source>
        <dbReference type="ARBA" id="ARBA00022723"/>
    </source>
</evidence>
<evidence type="ECO:0000256" key="4">
    <source>
        <dbReference type="ARBA" id="ARBA00010469"/>
    </source>
</evidence>
<comment type="function">
    <text evidence="18">Deubiquitinase with endodeubiquitinase activity that specifically interacts with and cleaves 'Lys-63'-linked long polyubiquitin chains. Shows only weak activity against 'Lys-11' and 'Lys-48'-linked chains. Plays an important role in genome stability pathways, functioning to prevent spontaneous DNA damage and also promote cellular survival in response to exogenous DNA damage. Modulates the ubiquitination status of replication protein A (RPA) complex proteins in response to replication stress.</text>
</comment>
<accession>A0A8C5GIN7</accession>
<evidence type="ECO:0000256" key="8">
    <source>
        <dbReference type="ARBA" id="ARBA00022490"/>
    </source>
</evidence>
<gene>
    <name evidence="21" type="primary">zufsp</name>
</gene>
<evidence type="ECO:0000256" key="7">
    <source>
        <dbReference type="ARBA" id="ARBA00021993"/>
    </source>
</evidence>
<reference evidence="21" key="1">
    <citation type="submission" date="2020-06" db="EMBL/GenBank/DDBJ databases">
        <authorList>
            <consortium name="Wellcome Sanger Institute Data Sharing"/>
        </authorList>
    </citation>
    <scope>NUCLEOTIDE SEQUENCE [LARGE SCALE GENOMIC DNA]</scope>
</reference>
<comment type="subcellular location">
    <subcellularLocation>
        <location evidence="3">Cytoplasm</location>
    </subcellularLocation>
    <subcellularLocation>
        <location evidence="2">Nucleus</location>
    </subcellularLocation>
</comment>
<reference evidence="21" key="2">
    <citation type="submission" date="2025-08" db="UniProtKB">
        <authorList>
            <consortium name="Ensembl"/>
        </authorList>
    </citation>
    <scope>IDENTIFICATION</scope>
</reference>
<sequence length="519" mass="57646">MLTCEICGEEVMLEEEMKTHLLLSHQENDMHCPLCSLSGVSYDELCYHITSAHPEEPQSTGTNLKHTTSTKMSAGATARPGQKTSLCHSCPHPKNNRARTSALASCGCASAQEGTDSEPEQQPSLTERPFSCPMCSAVFSNTSLLQEHVELHLQGQCSAEDKRSLACPMCSVMCSDSSMLQEHVELHLDQSACGNTAESPCSDLKMAIQLQQAEDESRKYEEEWQERKEFKKLQRQFGLDGAGGYSRQMERTMEKAVSRGLLTPADYHSQRAEMMESLALGIDDGKTTTKGVMSALYDYYQSGSRDHAHVNFQMLLSSLHRIDGYAAVLHAEKTVPSIPRLQSMIEEAWKEGLDPQGASHFKHKVRGTRAWIGATEIYALLTSLRVSARIIDFHQTGPGDTHPRMVDWVKQYFISWSRSGRRAALLTQTSLPPLYLQYQGHSCSIVGLEQKKNGALCVLLLDPASSVSDTSRLLHTDTVSSAMRHIRKFPRNLKHRQYQVVAAQGLLSAQEKQASVSLI</sequence>
<evidence type="ECO:0000256" key="17">
    <source>
        <dbReference type="ARBA" id="ARBA00031481"/>
    </source>
</evidence>
<keyword evidence="12" id="KW-0378">Hydrolase</keyword>
<comment type="subunit">
    <text evidence="5">Interacts with RPA1 and RPA2.</text>
</comment>
<evidence type="ECO:0000313" key="21">
    <source>
        <dbReference type="Ensembl" id="ENSGWIP00000030683.1"/>
    </source>
</evidence>
<dbReference type="GO" id="GO:0005737">
    <property type="term" value="C:cytoplasm"/>
    <property type="evidence" value="ECO:0007669"/>
    <property type="project" value="UniProtKB-SubCell"/>
</dbReference>
<dbReference type="SMART" id="SM00355">
    <property type="entry name" value="ZnF_C2H2"/>
    <property type="match status" value="4"/>
</dbReference>
<evidence type="ECO:0000313" key="22">
    <source>
        <dbReference type="Proteomes" id="UP000694680"/>
    </source>
</evidence>
<proteinExistence type="inferred from homology"/>
<keyword evidence="9" id="KW-0479">Metal-binding</keyword>
<dbReference type="Proteomes" id="UP000694680">
    <property type="component" value="Chromosome 16"/>
</dbReference>
<dbReference type="Gene3D" id="3.30.160.60">
    <property type="entry name" value="Classic Zinc Finger"/>
    <property type="match status" value="2"/>
</dbReference>
<dbReference type="PROSITE" id="PS00028">
    <property type="entry name" value="ZINC_FINGER_C2H2_1"/>
    <property type="match status" value="3"/>
</dbReference>
<comment type="catalytic activity">
    <reaction evidence="1">
        <text>Thiol-dependent hydrolysis of ester, thioester, amide, peptide and isopeptide bonds formed by the C-terminal Gly of ubiquitin (a 76-residue protein attached to proteins as an intracellular targeting signal).</text>
        <dbReference type="EC" id="3.4.19.12"/>
    </reaction>
</comment>
<evidence type="ECO:0000256" key="11">
    <source>
        <dbReference type="ARBA" id="ARBA00022771"/>
    </source>
</evidence>
<evidence type="ECO:0000256" key="15">
    <source>
        <dbReference type="ARBA" id="ARBA00023242"/>
    </source>
</evidence>
<evidence type="ECO:0000259" key="20">
    <source>
        <dbReference type="PROSITE" id="PS50157"/>
    </source>
</evidence>
<keyword evidence="8" id="KW-0963">Cytoplasm</keyword>
<evidence type="ECO:0000256" key="19">
    <source>
        <dbReference type="PROSITE-ProRule" id="PRU00042"/>
    </source>
</evidence>
<dbReference type="EC" id="3.4.19.12" evidence="6"/>
<dbReference type="InterPro" id="IPR013087">
    <property type="entry name" value="Znf_C2H2_type"/>
</dbReference>
<reference evidence="21" key="3">
    <citation type="submission" date="2025-09" db="UniProtKB">
        <authorList>
            <consortium name="Ensembl"/>
        </authorList>
    </citation>
    <scope>IDENTIFICATION</scope>
</reference>